<dbReference type="InterPro" id="IPR010869">
    <property type="entry name" value="DUF1501"/>
</dbReference>
<dbReference type="PROSITE" id="PS51318">
    <property type="entry name" value="TAT"/>
    <property type="match status" value="1"/>
</dbReference>
<dbReference type="EMBL" id="CP024923">
    <property type="protein sequence ID" value="ATY32276.1"/>
    <property type="molecule type" value="Genomic_DNA"/>
</dbReference>
<dbReference type="PANTHER" id="PTHR43737:SF1">
    <property type="entry name" value="DUF1501 DOMAIN-CONTAINING PROTEIN"/>
    <property type="match status" value="1"/>
</dbReference>
<keyword evidence="2" id="KW-1185">Reference proteome</keyword>
<dbReference type="OrthoDB" id="9779968at2"/>
<evidence type="ECO:0000313" key="2">
    <source>
        <dbReference type="Proteomes" id="UP000229081"/>
    </source>
</evidence>
<accession>A0A2K8MIA5</accession>
<sequence length="459" mass="47856">MTLSRRDFVRLVAGTGAVAAMGQLGRTSAMAAPSGSYRAMVGVFLFGGNDGWNMVIPTDARHATYLASRGSVGIKAPALTPLTNAAYALHPSMAALRPLWDEGSLALVLNAGTLFAPLTKATYQSRPDLRPTNLMSHSDEQAHWQGLRARDVSIDGFMGRMTDRMAASSTPSMISLAGSNLATIGRTSSALVLPSTGTLGRSGYSAGGNAANQAKNAAVDAFANGTTYGAMTETTARDITGAYGQAVTANTIIGATSALDGYFVNPVTGAALTSDVARQLMRVARMIAARSTLGHDRQTFMVSQGGFDNHSGQVNGGNNDTGTHANLLADLAMALAAFHRAMQSIGMAENVTAFTMSDFGRTFKGNAQNGTDHAWGSNHLVVGGNVTPGGIFGAYPDPVIGGAHDVSNEGRFVPAIAQEEYIGAIARWHGVSDADMPYVFPNWSTWNTGGRGPLGLFRT</sequence>
<dbReference type="KEGG" id="sphc:CVN68_10045"/>
<organism evidence="1 2">
    <name type="scientific">Sphingomonas psychrotolerans</name>
    <dbReference type="NCBI Taxonomy" id="1327635"/>
    <lineage>
        <taxon>Bacteria</taxon>
        <taxon>Pseudomonadati</taxon>
        <taxon>Pseudomonadota</taxon>
        <taxon>Alphaproteobacteria</taxon>
        <taxon>Sphingomonadales</taxon>
        <taxon>Sphingomonadaceae</taxon>
        <taxon>Sphingomonas</taxon>
    </lineage>
</organism>
<proteinExistence type="predicted"/>
<dbReference type="InterPro" id="IPR006311">
    <property type="entry name" value="TAT_signal"/>
</dbReference>
<dbReference type="AlphaFoldDB" id="A0A2K8MIA5"/>
<dbReference type="RefSeq" id="WP_100282085.1">
    <property type="nucleotide sequence ID" value="NZ_CP024923.1"/>
</dbReference>
<evidence type="ECO:0000313" key="1">
    <source>
        <dbReference type="EMBL" id="ATY32276.1"/>
    </source>
</evidence>
<dbReference type="Proteomes" id="UP000229081">
    <property type="component" value="Chromosome"/>
</dbReference>
<dbReference type="PANTHER" id="PTHR43737">
    <property type="entry name" value="BLL7424 PROTEIN"/>
    <property type="match status" value="1"/>
</dbReference>
<reference evidence="1 2" key="1">
    <citation type="submission" date="2017-11" db="EMBL/GenBank/DDBJ databases">
        <title>Complete genome sequence of Sphingomonas sp. Strain Cra20, a psychrotolerant potential plant growth promoting rhizobacteria.</title>
        <authorList>
            <person name="Luo Y."/>
        </authorList>
    </citation>
    <scope>NUCLEOTIDE SEQUENCE [LARGE SCALE GENOMIC DNA]</scope>
    <source>
        <strain evidence="1 2">Cra20</strain>
    </source>
</reference>
<dbReference type="Pfam" id="PF07394">
    <property type="entry name" value="DUF1501"/>
    <property type="match status" value="1"/>
</dbReference>
<gene>
    <name evidence="1" type="ORF">CVN68_10045</name>
</gene>
<protein>
    <recommendedName>
        <fullName evidence="3">DUF1501 domain-containing protein</fullName>
    </recommendedName>
</protein>
<evidence type="ECO:0008006" key="3">
    <source>
        <dbReference type="Google" id="ProtNLM"/>
    </source>
</evidence>
<name>A0A2K8MIA5_9SPHN</name>